<dbReference type="Gene3D" id="3.40.50.150">
    <property type="entry name" value="Vaccinia Virus protein VP39"/>
    <property type="match status" value="1"/>
</dbReference>
<gene>
    <name evidence="3" type="ORF">J6595_16660</name>
</gene>
<evidence type="ECO:0000313" key="3">
    <source>
        <dbReference type="EMBL" id="MBP0617220.1"/>
    </source>
</evidence>
<evidence type="ECO:0000313" key="4">
    <source>
        <dbReference type="Proteomes" id="UP000678276"/>
    </source>
</evidence>
<protein>
    <submittedName>
        <fullName evidence="3">Methyltransferase</fullName>
    </submittedName>
</protein>
<dbReference type="InterPro" id="IPR050078">
    <property type="entry name" value="Ribosomal_L11_MeTrfase_PrmA"/>
</dbReference>
<comment type="caution">
    <text evidence="3">The sequence shown here is derived from an EMBL/GenBank/DDBJ whole genome shotgun (WGS) entry which is preliminary data.</text>
</comment>
<sequence>MGNGEVTKGKGASAGRLDPGRAEAFILENTAVTNPPHVTEVALHLASEAHELWQKTEEELAEIGLPPPFWAFAWAGGQGLARYVLDHPETVARRSVVDFASGSGLVAIASAIAGARSVIAADIDPFAETALRLNLAANPTIGAGGPITFSGENLVGRDVSADLVLAGDVFYDRHMAAAVTPWFDRLTACGLMVLVGDPGRAYLPRERLEQLAEYRVPVSRALEDQEIKRVAVWRWGGST</sequence>
<accession>A0ABS4BKC2</accession>
<dbReference type="Proteomes" id="UP000678276">
    <property type="component" value="Unassembled WGS sequence"/>
</dbReference>
<evidence type="ECO:0000256" key="2">
    <source>
        <dbReference type="ARBA" id="ARBA00022679"/>
    </source>
</evidence>
<dbReference type="InterPro" id="IPR029063">
    <property type="entry name" value="SAM-dependent_MTases_sf"/>
</dbReference>
<name>A0ABS4BKC2_9HYPH</name>
<reference evidence="3 4" key="1">
    <citation type="submission" date="2021-04" db="EMBL/GenBank/DDBJ databases">
        <title>Whole genome sequence of Jiella sp. KSK16Y-1.</title>
        <authorList>
            <person name="Tuo L."/>
        </authorList>
    </citation>
    <scope>NUCLEOTIDE SEQUENCE [LARGE SCALE GENOMIC DNA]</scope>
    <source>
        <strain evidence="3 4">KSK16Y-1</strain>
    </source>
</reference>
<organism evidence="3 4">
    <name type="scientific">Jiella mangrovi</name>
    <dbReference type="NCBI Taxonomy" id="2821407"/>
    <lineage>
        <taxon>Bacteria</taxon>
        <taxon>Pseudomonadati</taxon>
        <taxon>Pseudomonadota</taxon>
        <taxon>Alphaproteobacteria</taxon>
        <taxon>Hyphomicrobiales</taxon>
        <taxon>Aurantimonadaceae</taxon>
        <taxon>Jiella</taxon>
    </lineage>
</organism>
<dbReference type="GO" id="GO:0032259">
    <property type="term" value="P:methylation"/>
    <property type="evidence" value="ECO:0007669"/>
    <property type="project" value="UniProtKB-KW"/>
</dbReference>
<proteinExistence type="predicted"/>
<keyword evidence="4" id="KW-1185">Reference proteome</keyword>
<dbReference type="EMBL" id="JAGJCF010000014">
    <property type="protein sequence ID" value="MBP0617220.1"/>
    <property type="molecule type" value="Genomic_DNA"/>
</dbReference>
<dbReference type="Pfam" id="PF06325">
    <property type="entry name" value="PrmA"/>
    <property type="match status" value="1"/>
</dbReference>
<dbReference type="RefSeq" id="WP_209595721.1">
    <property type="nucleotide sequence ID" value="NZ_JAGJCF010000014.1"/>
</dbReference>
<evidence type="ECO:0000256" key="1">
    <source>
        <dbReference type="ARBA" id="ARBA00022603"/>
    </source>
</evidence>
<dbReference type="PANTHER" id="PTHR43648:SF1">
    <property type="entry name" value="ELECTRON TRANSFER FLAVOPROTEIN BETA SUBUNIT LYSINE METHYLTRANSFERASE"/>
    <property type="match status" value="1"/>
</dbReference>
<dbReference type="PANTHER" id="PTHR43648">
    <property type="entry name" value="ELECTRON TRANSFER FLAVOPROTEIN BETA SUBUNIT LYSINE METHYLTRANSFERASE"/>
    <property type="match status" value="1"/>
</dbReference>
<dbReference type="GO" id="GO:0008168">
    <property type="term" value="F:methyltransferase activity"/>
    <property type="evidence" value="ECO:0007669"/>
    <property type="project" value="UniProtKB-KW"/>
</dbReference>
<keyword evidence="2" id="KW-0808">Transferase</keyword>
<dbReference type="SUPFAM" id="SSF53335">
    <property type="entry name" value="S-adenosyl-L-methionine-dependent methyltransferases"/>
    <property type="match status" value="1"/>
</dbReference>
<keyword evidence="1 3" id="KW-0489">Methyltransferase</keyword>